<dbReference type="RefSeq" id="WP_100713181.1">
    <property type="nucleotide sequence ID" value="NZ_NPDY01000004.1"/>
</dbReference>
<gene>
    <name evidence="2" type="ORF">CH360_06335</name>
    <name evidence="3" type="ORF">CH373_12635</name>
</gene>
<accession>A0A2M9ZLE7</accession>
<name>A0A2M9ZLE7_9LEPT</name>
<keyword evidence="4" id="KW-1185">Reference proteome</keyword>
<dbReference type="Proteomes" id="UP000231962">
    <property type="component" value="Unassembled WGS sequence"/>
</dbReference>
<reference evidence="4 5" key="1">
    <citation type="submission" date="2017-07" db="EMBL/GenBank/DDBJ databases">
        <title>Leptospira spp. isolated from tropical soils.</title>
        <authorList>
            <person name="Thibeaux R."/>
            <person name="Iraola G."/>
            <person name="Ferres I."/>
            <person name="Bierque E."/>
            <person name="Girault D."/>
            <person name="Soupe-Gilbert M.-E."/>
            <person name="Picardeau M."/>
            <person name="Goarant C."/>
        </authorList>
    </citation>
    <scope>NUCLEOTIDE SEQUENCE [LARGE SCALE GENOMIC DNA]</scope>
    <source>
        <strain evidence="3 5">FH1-B-B1</strain>
        <strain evidence="2 4">FH1-B-C1</strain>
    </source>
</reference>
<organism evidence="3 5">
    <name type="scientific">Leptospira perolatii</name>
    <dbReference type="NCBI Taxonomy" id="2023191"/>
    <lineage>
        <taxon>Bacteria</taxon>
        <taxon>Pseudomonadati</taxon>
        <taxon>Spirochaetota</taxon>
        <taxon>Spirochaetia</taxon>
        <taxon>Leptospirales</taxon>
        <taxon>Leptospiraceae</taxon>
        <taxon>Leptospira</taxon>
    </lineage>
</organism>
<proteinExistence type="predicted"/>
<evidence type="ECO:0000256" key="1">
    <source>
        <dbReference type="SAM" id="MobiDB-lite"/>
    </source>
</evidence>
<feature type="compositionally biased region" description="Basic and acidic residues" evidence="1">
    <location>
        <begin position="58"/>
        <end position="72"/>
    </location>
</feature>
<evidence type="ECO:0000313" key="2">
    <source>
        <dbReference type="EMBL" id="PJZ70219.1"/>
    </source>
</evidence>
<dbReference type="AlphaFoldDB" id="A0A2M9ZLE7"/>
<dbReference type="Proteomes" id="UP000231990">
    <property type="component" value="Unassembled WGS sequence"/>
</dbReference>
<evidence type="ECO:0000313" key="3">
    <source>
        <dbReference type="EMBL" id="PJZ72896.1"/>
    </source>
</evidence>
<dbReference type="PROSITE" id="PS51257">
    <property type="entry name" value="PROKAR_LIPOPROTEIN"/>
    <property type="match status" value="1"/>
</dbReference>
<evidence type="ECO:0008006" key="6">
    <source>
        <dbReference type="Google" id="ProtNLM"/>
    </source>
</evidence>
<protein>
    <recommendedName>
        <fullName evidence="6">Lipoprotein</fullName>
    </recommendedName>
</protein>
<dbReference type="EMBL" id="NPDZ01000007">
    <property type="protein sequence ID" value="PJZ72896.1"/>
    <property type="molecule type" value="Genomic_DNA"/>
</dbReference>
<sequence>MVSTFQKGVSIVTALGFAVFIGCTTFGGKIETCPIGVSIGISENTASSAENLPPCHKSNPEESSQKTPEKSDSCCTKTADSILSTEISKVSHQIDSVTLENLSVFEATANRDLVVNQRNLIFQSEIQFSRSKNLPTNILLQVFLI</sequence>
<comment type="caution">
    <text evidence="3">The sequence shown here is derived from an EMBL/GenBank/DDBJ whole genome shotgun (WGS) entry which is preliminary data.</text>
</comment>
<dbReference type="EMBL" id="NPDY01000004">
    <property type="protein sequence ID" value="PJZ70219.1"/>
    <property type="molecule type" value="Genomic_DNA"/>
</dbReference>
<evidence type="ECO:0000313" key="4">
    <source>
        <dbReference type="Proteomes" id="UP000231962"/>
    </source>
</evidence>
<evidence type="ECO:0000313" key="5">
    <source>
        <dbReference type="Proteomes" id="UP000231990"/>
    </source>
</evidence>
<feature type="region of interest" description="Disordered" evidence="1">
    <location>
        <begin position="47"/>
        <end position="73"/>
    </location>
</feature>